<dbReference type="RefSeq" id="WP_109765073.1">
    <property type="nucleotide sequence ID" value="NZ_QGGU01000017.1"/>
</dbReference>
<evidence type="ECO:0000259" key="1">
    <source>
        <dbReference type="Pfam" id="PF12690"/>
    </source>
</evidence>
<comment type="caution">
    <text evidence="2">The sequence shown here is derived from an EMBL/GenBank/DDBJ whole genome shotgun (WGS) entry which is preliminary data.</text>
</comment>
<proteinExistence type="predicted"/>
<gene>
    <name evidence="2" type="ORF">C8D97_1178</name>
</gene>
<accession>A0A316F9B3</accession>
<protein>
    <submittedName>
        <fullName evidence="2">Intracellular proteinase inhibitor BsuPI</fullName>
    </submittedName>
</protein>
<keyword evidence="3" id="KW-1185">Reference proteome</keyword>
<name>A0A316F9B3_9GAMM</name>
<dbReference type="Gene3D" id="2.60.40.2360">
    <property type="entry name" value="Intracellular proteinase inhibitor BsuPI"/>
    <property type="match status" value="1"/>
</dbReference>
<sequence>MKITQYLIVSLFALVLLSGCKLQSDDDIILTTSDDFTSNAFEVEVEILDSFGQPVSLVSSNEAVSLRLSVTNLQDEVKTITFHNSQRVKAVFTQNDELVYDFDSRFSYLAVIGEEEFIPNDTKTFNVALNSSDFPSGDIQITASIALADLSNETLLDETLTQFEAQTTIEVLP</sequence>
<dbReference type="InterPro" id="IPR038144">
    <property type="entry name" value="IPI"/>
</dbReference>
<dbReference type="AlphaFoldDB" id="A0A316F9B3"/>
<organism evidence="2 3">
    <name type="scientific">Pleionea mediterranea</name>
    <dbReference type="NCBI Taxonomy" id="523701"/>
    <lineage>
        <taxon>Bacteria</taxon>
        <taxon>Pseudomonadati</taxon>
        <taxon>Pseudomonadota</taxon>
        <taxon>Gammaproteobacteria</taxon>
        <taxon>Oceanospirillales</taxon>
        <taxon>Pleioneaceae</taxon>
        <taxon>Pleionea</taxon>
    </lineage>
</organism>
<feature type="domain" description="Intracellular proteinase inhibitor BsuPI" evidence="1">
    <location>
        <begin position="58"/>
        <end position="146"/>
    </location>
</feature>
<dbReference type="Pfam" id="PF12690">
    <property type="entry name" value="BsuPI"/>
    <property type="match status" value="1"/>
</dbReference>
<dbReference type="EMBL" id="QGGU01000017">
    <property type="protein sequence ID" value="PWK42806.1"/>
    <property type="molecule type" value="Genomic_DNA"/>
</dbReference>
<dbReference type="Proteomes" id="UP000245790">
    <property type="component" value="Unassembled WGS sequence"/>
</dbReference>
<dbReference type="InterPro" id="IPR020481">
    <property type="entry name" value="Intracell_prot_inh_BsuPI"/>
</dbReference>
<evidence type="ECO:0000313" key="2">
    <source>
        <dbReference type="EMBL" id="PWK42806.1"/>
    </source>
</evidence>
<dbReference type="PROSITE" id="PS51257">
    <property type="entry name" value="PROKAR_LIPOPROTEIN"/>
    <property type="match status" value="1"/>
</dbReference>
<evidence type="ECO:0000313" key="3">
    <source>
        <dbReference type="Proteomes" id="UP000245790"/>
    </source>
</evidence>
<reference evidence="2 3" key="1">
    <citation type="submission" date="2018-05" db="EMBL/GenBank/DDBJ databases">
        <title>Genomic Encyclopedia of Type Strains, Phase IV (KMG-IV): sequencing the most valuable type-strain genomes for metagenomic binning, comparative biology and taxonomic classification.</title>
        <authorList>
            <person name="Goeker M."/>
        </authorList>
    </citation>
    <scope>NUCLEOTIDE SEQUENCE [LARGE SCALE GENOMIC DNA]</scope>
    <source>
        <strain evidence="2 3">DSM 25350</strain>
    </source>
</reference>